<sequence>MIFNNLYRICEDHYGSLNSETGYKSPASEFILVFSFALVPILIGTVLGYFVTIWSGFIAASAPVLSVLTGFSINTLVLLMGYSEENPHPYEQNTIKKTKEFTLYSILIGILVIIVLVFGFILSRIEVTSPSEINFLISAFVYSIMAHYFITLLVIAHRLYNLVHP</sequence>
<keyword evidence="1" id="KW-1133">Transmembrane helix</keyword>
<keyword evidence="3" id="KW-1185">Reference proteome</keyword>
<feature type="transmembrane region" description="Helical" evidence="1">
    <location>
        <begin position="30"/>
        <end position="51"/>
    </location>
</feature>
<dbReference type="AlphaFoldDB" id="A0ABD6D7Y0"/>
<evidence type="ECO:0000313" key="2">
    <source>
        <dbReference type="EMBL" id="MFD1641457.1"/>
    </source>
</evidence>
<comment type="caution">
    <text evidence="2">The sequence shown here is derived from an EMBL/GenBank/DDBJ whole genome shotgun (WGS) entry which is preliminary data.</text>
</comment>
<name>A0ABD6D7Y0_9EURY</name>
<evidence type="ECO:0000256" key="1">
    <source>
        <dbReference type="SAM" id="Phobius"/>
    </source>
</evidence>
<evidence type="ECO:0000313" key="3">
    <source>
        <dbReference type="Proteomes" id="UP001597052"/>
    </source>
</evidence>
<feature type="transmembrane region" description="Helical" evidence="1">
    <location>
        <begin position="135"/>
        <end position="156"/>
    </location>
</feature>
<feature type="transmembrane region" description="Helical" evidence="1">
    <location>
        <begin position="101"/>
        <end position="123"/>
    </location>
</feature>
<dbReference type="EMBL" id="JBHUDM010000001">
    <property type="protein sequence ID" value="MFD1641457.1"/>
    <property type="molecule type" value="Genomic_DNA"/>
</dbReference>
<feature type="transmembrane region" description="Helical" evidence="1">
    <location>
        <begin position="57"/>
        <end position="80"/>
    </location>
</feature>
<protein>
    <submittedName>
        <fullName evidence="2">Uncharacterized protein</fullName>
    </submittedName>
</protein>
<accession>A0ABD6D7Y0</accession>
<organism evidence="2 3">
    <name type="scientific">Halohasta litorea</name>
    <dbReference type="NCBI Taxonomy" id="869891"/>
    <lineage>
        <taxon>Archaea</taxon>
        <taxon>Methanobacteriati</taxon>
        <taxon>Methanobacteriota</taxon>
        <taxon>Stenosarchaea group</taxon>
        <taxon>Halobacteria</taxon>
        <taxon>Halobacteriales</taxon>
        <taxon>Haloferacaceae</taxon>
        <taxon>Halohasta</taxon>
    </lineage>
</organism>
<keyword evidence="1" id="KW-0472">Membrane</keyword>
<dbReference type="Proteomes" id="UP001597052">
    <property type="component" value="Unassembled WGS sequence"/>
</dbReference>
<keyword evidence="1" id="KW-0812">Transmembrane</keyword>
<proteinExistence type="predicted"/>
<reference evidence="2 3" key="1">
    <citation type="journal article" date="2019" name="Int. J. Syst. Evol. Microbiol.">
        <title>The Global Catalogue of Microorganisms (GCM) 10K type strain sequencing project: providing services to taxonomists for standard genome sequencing and annotation.</title>
        <authorList>
            <consortium name="The Broad Institute Genomics Platform"/>
            <consortium name="The Broad Institute Genome Sequencing Center for Infectious Disease"/>
            <person name="Wu L."/>
            <person name="Ma J."/>
        </authorList>
    </citation>
    <scope>NUCLEOTIDE SEQUENCE [LARGE SCALE GENOMIC DNA]</scope>
    <source>
        <strain evidence="2 3">CGMCC 1.10593</strain>
    </source>
</reference>
<gene>
    <name evidence="2" type="ORF">ACFSBW_06160</name>
</gene>
<dbReference type="RefSeq" id="WP_256395152.1">
    <property type="nucleotide sequence ID" value="NZ_JANHDJ010000001.1"/>
</dbReference>